<keyword evidence="4" id="KW-0472">Membrane</keyword>
<feature type="compositionally biased region" description="Basic and acidic residues" evidence="3">
    <location>
        <begin position="499"/>
        <end position="509"/>
    </location>
</feature>
<evidence type="ECO:0000256" key="2">
    <source>
        <dbReference type="ARBA" id="ARBA00023326"/>
    </source>
</evidence>
<feature type="transmembrane region" description="Helical" evidence="4">
    <location>
        <begin position="421"/>
        <end position="442"/>
    </location>
</feature>
<feature type="domain" description="CBM2" evidence="5">
    <location>
        <begin position="552"/>
        <end position="659"/>
    </location>
</feature>
<keyword evidence="1" id="KW-0732">Signal</keyword>
<dbReference type="InterPro" id="IPR008965">
    <property type="entry name" value="CBM2/CBM3_carb-bd_dom_sf"/>
</dbReference>
<feature type="transmembrane region" description="Helical" evidence="4">
    <location>
        <begin position="328"/>
        <end position="347"/>
    </location>
</feature>
<keyword evidence="2" id="KW-0119">Carbohydrate metabolism</keyword>
<feature type="compositionally biased region" description="Polar residues" evidence="3">
    <location>
        <begin position="28"/>
        <end position="37"/>
    </location>
</feature>
<evidence type="ECO:0000313" key="6">
    <source>
        <dbReference type="EMBL" id="EFL24559.1"/>
    </source>
</evidence>
<gene>
    <name evidence="6" type="ORF">SSOG_04273</name>
</gene>
<dbReference type="GO" id="GO:0000272">
    <property type="term" value="P:polysaccharide catabolic process"/>
    <property type="evidence" value="ECO:0007669"/>
    <property type="project" value="UniProtKB-KW"/>
</dbReference>
<dbReference type="SUPFAM" id="SSF49384">
    <property type="entry name" value="Carbohydrate-binding domain"/>
    <property type="match status" value="1"/>
</dbReference>
<organism evidence="6 7">
    <name type="scientific">Streptomyces himastatinicus ATCC 53653</name>
    <dbReference type="NCBI Taxonomy" id="457427"/>
    <lineage>
        <taxon>Bacteria</taxon>
        <taxon>Bacillati</taxon>
        <taxon>Actinomycetota</taxon>
        <taxon>Actinomycetes</taxon>
        <taxon>Kitasatosporales</taxon>
        <taxon>Streptomycetaceae</taxon>
        <taxon>Streptomyces</taxon>
        <taxon>Streptomyces violaceusniger group</taxon>
    </lineage>
</organism>
<evidence type="ECO:0000256" key="3">
    <source>
        <dbReference type="SAM" id="MobiDB-lite"/>
    </source>
</evidence>
<dbReference type="HOGENOM" id="CLU_037519_0_0_11"/>
<dbReference type="PROSITE" id="PS51173">
    <property type="entry name" value="CBM2"/>
    <property type="match status" value="1"/>
</dbReference>
<dbReference type="Pfam" id="PF00553">
    <property type="entry name" value="CBM_2"/>
    <property type="match status" value="1"/>
</dbReference>
<name>D9W6P5_9ACTN</name>
<dbReference type="Proteomes" id="UP000003963">
    <property type="component" value="Unassembled WGS sequence"/>
</dbReference>
<dbReference type="GO" id="GO:0030247">
    <property type="term" value="F:polysaccharide binding"/>
    <property type="evidence" value="ECO:0007669"/>
    <property type="project" value="UniProtKB-UniRule"/>
</dbReference>
<dbReference type="InterPro" id="IPR012291">
    <property type="entry name" value="CBM2_carb-bd_dom_sf"/>
</dbReference>
<keyword evidence="7" id="KW-1185">Reference proteome</keyword>
<keyword evidence="4" id="KW-1133">Transmembrane helix</keyword>
<evidence type="ECO:0000256" key="1">
    <source>
        <dbReference type="ARBA" id="ARBA00022729"/>
    </source>
</evidence>
<keyword evidence="2" id="KW-0624">Polysaccharide degradation</keyword>
<dbReference type="GO" id="GO:0004553">
    <property type="term" value="F:hydrolase activity, hydrolyzing O-glycosyl compounds"/>
    <property type="evidence" value="ECO:0007669"/>
    <property type="project" value="InterPro"/>
</dbReference>
<sequence>MAISDDTSLTTRGARTITVRAPRTQHLPHSSIVSCQPTHRRERLGPPVKGNPQLRVRSVLLAAHPAAPCERLAPLAGAPLFVSEECASMPDHSASRDGAFAPPGQPSVSAADTEAVSPTVLLNLYWDAVADYANLCTTTPEDGMRLATEAFRRGIRAARNRRARSWGPRLPWLPLLLTSVRKTAADWHTHRDGDRLDPELRVWLSSTGVTRYAVPPREQPLALRGLRDLGERDGALLWEVEVESQPVEALAWQLGGDIEYAAEEIARVRAAFRQRCQRNHLDTLTHEECRSYAKLLDAATRSPDAHSPADLWQHLARCRNCREAAACLYLHGGGLPNALAGGVLGWGGSGYVARRRRTAERTPGATSASTAPASHAVRIPLRDRVLDKVGGPLMMAPRLLRQRLGIGPTGRRRATHGVRRARTATVALAVVAVVALAMMVALTRTAAVSGDGTEEQATGRVARDTTAPGGAPSDTTPVDTGTPTGPGGSAEPSSSRSGDGVEDKAGKDDPADEDRDGDKDGKRTSAPASPSSSQDAGQGHRPGDGSNPKPPKSSDKPSCTARYNVVTEWPDGFKAELTLTSRSALDTWRITWDFPDSQRVTQMWNGQFTQRGGTVTTTPADYNKHVDADKPFSVGFLGTWDGRNSPPRAFTLNGERCSA</sequence>
<evidence type="ECO:0000313" key="7">
    <source>
        <dbReference type="Proteomes" id="UP000003963"/>
    </source>
</evidence>
<dbReference type="SMART" id="SM00637">
    <property type="entry name" value="CBD_II"/>
    <property type="match status" value="1"/>
</dbReference>
<dbReference type="EMBL" id="GG657754">
    <property type="protein sequence ID" value="EFL24559.1"/>
    <property type="molecule type" value="Genomic_DNA"/>
</dbReference>
<protein>
    <submittedName>
        <fullName evidence="6">Putative cellulose-binding protein</fullName>
    </submittedName>
</protein>
<dbReference type="STRING" id="457427.SSOG_04273"/>
<dbReference type="AlphaFoldDB" id="D9W6P5"/>
<accession>D9W6P5</accession>
<evidence type="ECO:0000256" key="4">
    <source>
        <dbReference type="SAM" id="Phobius"/>
    </source>
</evidence>
<reference evidence="6 7" key="1">
    <citation type="submission" date="2009-02" db="EMBL/GenBank/DDBJ databases">
        <title>Annotation of Streptomyces hygroscopicus strain ATCC 53653.</title>
        <authorList>
            <consortium name="The Broad Institute Genome Sequencing Platform"/>
            <consortium name="Broad Institute Microbial Sequencing Center"/>
            <person name="Fischbach M."/>
            <person name="Godfrey P."/>
            <person name="Ward D."/>
            <person name="Young S."/>
            <person name="Zeng Q."/>
            <person name="Koehrsen M."/>
            <person name="Alvarado L."/>
            <person name="Berlin A.M."/>
            <person name="Bochicchio J."/>
            <person name="Borenstein D."/>
            <person name="Chapman S.B."/>
            <person name="Chen Z."/>
            <person name="Engels R."/>
            <person name="Freedman E."/>
            <person name="Gellesch M."/>
            <person name="Goldberg J."/>
            <person name="Griggs A."/>
            <person name="Gujja S."/>
            <person name="Heilman E.R."/>
            <person name="Heiman D.I."/>
            <person name="Hepburn T.A."/>
            <person name="Howarth C."/>
            <person name="Jen D."/>
            <person name="Larson L."/>
            <person name="Lewis B."/>
            <person name="Mehta T."/>
            <person name="Park D."/>
            <person name="Pearson M."/>
            <person name="Richards J."/>
            <person name="Roberts A."/>
            <person name="Saif S."/>
            <person name="Shea T.D."/>
            <person name="Shenoy N."/>
            <person name="Sisk P."/>
            <person name="Stolte C."/>
            <person name="Sykes S.N."/>
            <person name="Thomson T."/>
            <person name="Walk T."/>
            <person name="White J."/>
            <person name="Yandava C."/>
            <person name="Straight P."/>
            <person name="Clardy J."/>
            <person name="Hung D."/>
            <person name="Kolter R."/>
            <person name="Mekalanos J."/>
            <person name="Walker S."/>
            <person name="Walsh C.T."/>
            <person name="Wieland-Brown L.C."/>
            <person name="Haas B."/>
            <person name="Nusbaum C."/>
            <person name="Birren B."/>
        </authorList>
    </citation>
    <scope>NUCLEOTIDE SEQUENCE [LARGE SCALE GENOMIC DNA]</scope>
    <source>
        <strain evidence="6 7">ATCC 53653</strain>
    </source>
</reference>
<dbReference type="Gene3D" id="2.60.40.290">
    <property type="match status" value="1"/>
</dbReference>
<feature type="region of interest" description="Disordered" evidence="3">
    <location>
        <begin position="448"/>
        <end position="559"/>
    </location>
</feature>
<evidence type="ECO:0000259" key="5">
    <source>
        <dbReference type="PROSITE" id="PS51173"/>
    </source>
</evidence>
<proteinExistence type="predicted"/>
<feature type="region of interest" description="Disordered" evidence="3">
    <location>
        <begin position="28"/>
        <end position="51"/>
    </location>
</feature>
<feature type="compositionally biased region" description="Low complexity" evidence="3">
    <location>
        <begin position="472"/>
        <end position="498"/>
    </location>
</feature>
<dbReference type="InterPro" id="IPR001919">
    <property type="entry name" value="CBD2"/>
</dbReference>
<keyword evidence="4" id="KW-0812">Transmembrane</keyword>